<dbReference type="EMBL" id="ODYU01003959">
    <property type="protein sequence ID" value="SOQ43355.1"/>
    <property type="molecule type" value="Genomic_DNA"/>
</dbReference>
<reference evidence="1" key="1">
    <citation type="submission" date="2016-07" db="EMBL/GenBank/DDBJ databases">
        <authorList>
            <person name="Bretaudeau A."/>
        </authorList>
    </citation>
    <scope>NUCLEOTIDE SEQUENCE</scope>
    <source>
        <strain evidence="1">Rice</strain>
        <tissue evidence="1">Whole body</tissue>
    </source>
</reference>
<accession>A0A2H1VR86</accession>
<evidence type="ECO:0000313" key="1">
    <source>
        <dbReference type="EMBL" id="SOQ43355.1"/>
    </source>
</evidence>
<name>A0A2H1VR86_SPOFR</name>
<organism evidence="1">
    <name type="scientific">Spodoptera frugiperda</name>
    <name type="common">Fall armyworm</name>
    <dbReference type="NCBI Taxonomy" id="7108"/>
    <lineage>
        <taxon>Eukaryota</taxon>
        <taxon>Metazoa</taxon>
        <taxon>Ecdysozoa</taxon>
        <taxon>Arthropoda</taxon>
        <taxon>Hexapoda</taxon>
        <taxon>Insecta</taxon>
        <taxon>Pterygota</taxon>
        <taxon>Neoptera</taxon>
        <taxon>Endopterygota</taxon>
        <taxon>Lepidoptera</taxon>
        <taxon>Glossata</taxon>
        <taxon>Ditrysia</taxon>
        <taxon>Noctuoidea</taxon>
        <taxon>Noctuidae</taxon>
        <taxon>Amphipyrinae</taxon>
        <taxon>Spodoptera</taxon>
    </lineage>
</organism>
<dbReference type="AlphaFoldDB" id="A0A2H1VR86"/>
<proteinExistence type="predicted"/>
<sequence>MLNTKYLVFMKIYISRLALVETDSAKLCFLYEKMRNMGVCCGSLSYYQYVTYLSCPHSSHNYIMYHLMVSNRRHPWTIETPEALQVRCRLFGVRNLRVRELGIGKIGKGGIGPPSLLTKGLFSRGKDLSNNRHASSIRVDDFKLIIRHYKPKSPYDPRAPGSTGYRLQAAGAGEQLMGVGYSQCSRVVWRVTWAPGHSTGLSSWNNRCTSSWPLRDQLA</sequence>
<protein>
    <submittedName>
        <fullName evidence="1">SFRICE_029832</fullName>
    </submittedName>
</protein>
<gene>
    <name evidence="1" type="ORF">SFRICE_029832</name>
</gene>